<dbReference type="Gene3D" id="1.10.150.20">
    <property type="entry name" value="5' to 3' exonuclease, C-terminal subdomain"/>
    <property type="match status" value="1"/>
</dbReference>
<organism evidence="7 8">
    <name type="scientific">Candidatus Pelethenecus faecipullorum</name>
    <dbReference type="NCBI Taxonomy" id="2840900"/>
    <lineage>
        <taxon>Bacteria</taxon>
        <taxon>Bacillati</taxon>
        <taxon>Mycoplasmatota</taxon>
        <taxon>Mollicutes</taxon>
        <taxon>Candidatus Pelethenecus</taxon>
    </lineage>
</organism>
<dbReference type="InterPro" id="IPR038969">
    <property type="entry name" value="FEN"/>
</dbReference>
<evidence type="ECO:0000256" key="5">
    <source>
        <dbReference type="ARBA" id="ARBA00050026"/>
    </source>
</evidence>
<comment type="function">
    <text evidence="4">5'-3' exonuclease acting preferentially on double-stranded DNA.</text>
</comment>
<dbReference type="EMBL" id="DVLF01000053">
    <property type="protein sequence ID" value="HIT49698.1"/>
    <property type="molecule type" value="Genomic_DNA"/>
</dbReference>
<evidence type="ECO:0000256" key="1">
    <source>
        <dbReference type="ARBA" id="ARBA00022722"/>
    </source>
</evidence>
<dbReference type="InterPro" id="IPR008918">
    <property type="entry name" value="HhH2"/>
</dbReference>
<feature type="domain" description="5'-3' exonuclease" evidence="6">
    <location>
        <begin position="2"/>
        <end position="263"/>
    </location>
</feature>
<dbReference type="GO" id="GO:0003677">
    <property type="term" value="F:DNA binding"/>
    <property type="evidence" value="ECO:0007669"/>
    <property type="project" value="UniProtKB-KW"/>
</dbReference>
<dbReference type="SMART" id="SM00279">
    <property type="entry name" value="HhH2"/>
    <property type="match status" value="1"/>
</dbReference>
<dbReference type="Gene3D" id="3.30.420.10">
    <property type="entry name" value="Ribonuclease H-like superfamily/Ribonuclease H"/>
    <property type="match status" value="1"/>
</dbReference>
<dbReference type="Pfam" id="PF01367">
    <property type="entry name" value="5_3_exonuc"/>
    <property type="match status" value="1"/>
</dbReference>
<reference evidence="7" key="2">
    <citation type="journal article" date="2021" name="PeerJ">
        <title>Extensive microbial diversity within the chicken gut microbiome revealed by metagenomics and culture.</title>
        <authorList>
            <person name="Gilroy R."/>
            <person name="Ravi A."/>
            <person name="Getino M."/>
            <person name="Pursley I."/>
            <person name="Horton D.L."/>
            <person name="Alikhan N.F."/>
            <person name="Baker D."/>
            <person name="Gharbi K."/>
            <person name="Hall N."/>
            <person name="Watson M."/>
            <person name="Adriaenssens E.M."/>
            <person name="Foster-Nyarko E."/>
            <person name="Jarju S."/>
            <person name="Secka A."/>
            <person name="Antonio M."/>
            <person name="Oren A."/>
            <person name="Chaudhuri R.R."/>
            <person name="La Ragione R."/>
            <person name="Hildebrand F."/>
            <person name="Pallen M.J."/>
        </authorList>
    </citation>
    <scope>NUCLEOTIDE SEQUENCE</scope>
    <source>
        <strain evidence="7">ChiW17-6978</strain>
    </source>
</reference>
<dbReference type="PANTHER" id="PTHR42646">
    <property type="entry name" value="FLAP ENDONUCLEASE XNI"/>
    <property type="match status" value="1"/>
</dbReference>
<dbReference type="SUPFAM" id="SSF88723">
    <property type="entry name" value="PIN domain-like"/>
    <property type="match status" value="1"/>
</dbReference>
<name>A0A9D1KJB4_9MOLU</name>
<dbReference type="InterPro" id="IPR020045">
    <property type="entry name" value="DNA_polI_H3TH"/>
</dbReference>
<dbReference type="InterPro" id="IPR036397">
    <property type="entry name" value="RNaseH_sf"/>
</dbReference>
<evidence type="ECO:0000256" key="3">
    <source>
        <dbReference type="ARBA" id="ARBA00023125"/>
    </source>
</evidence>
<evidence type="ECO:0000313" key="7">
    <source>
        <dbReference type="EMBL" id="HIT49698.1"/>
    </source>
</evidence>
<dbReference type="Pfam" id="PF22619">
    <property type="entry name" value="DNA_polI_exo1"/>
    <property type="match status" value="1"/>
</dbReference>
<dbReference type="PANTHER" id="PTHR42646:SF2">
    <property type="entry name" value="5'-3' EXONUCLEASE FAMILY PROTEIN"/>
    <property type="match status" value="1"/>
</dbReference>
<dbReference type="SMART" id="SM00475">
    <property type="entry name" value="53EXOc"/>
    <property type="match status" value="1"/>
</dbReference>
<dbReference type="InterPro" id="IPR002421">
    <property type="entry name" value="5-3_exonuclease"/>
</dbReference>
<dbReference type="Proteomes" id="UP000886758">
    <property type="component" value="Unassembled WGS sequence"/>
</dbReference>
<dbReference type="AlphaFoldDB" id="A0A9D1KJB4"/>
<dbReference type="Gene3D" id="3.40.50.1010">
    <property type="entry name" value="5'-nuclease"/>
    <property type="match status" value="1"/>
</dbReference>
<dbReference type="CDD" id="cd09898">
    <property type="entry name" value="H3TH_53EXO"/>
    <property type="match status" value="1"/>
</dbReference>
<dbReference type="SUPFAM" id="SSF47807">
    <property type="entry name" value="5' to 3' exonuclease, C-terminal subdomain"/>
    <property type="match status" value="1"/>
</dbReference>
<evidence type="ECO:0000256" key="2">
    <source>
        <dbReference type="ARBA" id="ARBA00022801"/>
    </source>
</evidence>
<dbReference type="CDD" id="cd06140">
    <property type="entry name" value="DNA_polA_I_Bacillus_like_exo"/>
    <property type="match status" value="1"/>
</dbReference>
<dbReference type="FunFam" id="1.10.150.20:FF:000003">
    <property type="entry name" value="DNA polymerase I"/>
    <property type="match status" value="1"/>
</dbReference>
<dbReference type="SUPFAM" id="SSF53098">
    <property type="entry name" value="Ribonuclease H-like"/>
    <property type="match status" value="1"/>
</dbReference>
<proteinExistence type="predicted"/>
<protein>
    <recommendedName>
        <fullName evidence="5">5'-3' exonuclease</fullName>
    </recommendedName>
</protein>
<dbReference type="InterPro" id="IPR029060">
    <property type="entry name" value="PIN-like_dom_sf"/>
</dbReference>
<dbReference type="Pfam" id="PF02739">
    <property type="entry name" value="5_3_exonuc_N"/>
    <property type="match status" value="1"/>
</dbReference>
<dbReference type="CDD" id="cd09859">
    <property type="entry name" value="PIN_53EXO"/>
    <property type="match status" value="1"/>
</dbReference>
<keyword evidence="2" id="KW-0378">Hydrolase</keyword>
<keyword evidence="1" id="KW-0540">Nuclease</keyword>
<dbReference type="InterPro" id="IPR054690">
    <property type="entry name" value="DNA_polI_exonuclease"/>
</dbReference>
<dbReference type="InterPro" id="IPR036279">
    <property type="entry name" value="5-3_exonuclease_C_sf"/>
</dbReference>
<feature type="non-terminal residue" evidence="7">
    <location>
        <position position="398"/>
    </location>
</feature>
<evidence type="ECO:0000259" key="6">
    <source>
        <dbReference type="SMART" id="SM00475"/>
    </source>
</evidence>
<keyword evidence="3" id="KW-0238">DNA-binding</keyword>
<reference evidence="7" key="1">
    <citation type="submission" date="2020-10" db="EMBL/GenBank/DDBJ databases">
        <authorList>
            <person name="Gilroy R."/>
        </authorList>
    </citation>
    <scope>NUCLEOTIDE SEQUENCE</scope>
    <source>
        <strain evidence="7">ChiW17-6978</strain>
    </source>
</reference>
<dbReference type="GO" id="GO:0033567">
    <property type="term" value="P:DNA replication, Okazaki fragment processing"/>
    <property type="evidence" value="ECO:0007669"/>
    <property type="project" value="InterPro"/>
</dbReference>
<sequence>MKRMILIDGNSLMYRAYYGMAAVGNLTTNSKGLFTNAIYAFARMINHLIQSDYDAILVAFDAGKKTLRHEWMSDYKAGRPPMPDEFRMQIAYIKQFLDIMRIRQYEQPLYEADDIIGTMANRAQKAGFHVDIYSSDKDLLQLIGPETTVHLTKKGMTDLESYTPEVFKERYQIDYTQFLDLKAMMGDKSDNLPGIPGIGEKKAVKYLQLYGSLDNIIAHKEEIKGADGIKIKDNVESALLCRKMATILTDFDLKVGLEETYKKEMDRDKLISFYQELEFKSLLKELMPPVKSIVKTNIEVVDDLLRLKEILLPYSALVFETFDENYHRSPLLYVGLKNRLGTFIIRPEWIGQSIDLQLFLSDSQNHKSIYDYKKAYVLLKQMGIELNGIDFDLLLAGY</sequence>
<comment type="caution">
    <text evidence="7">The sequence shown here is derived from an EMBL/GenBank/DDBJ whole genome shotgun (WGS) entry which is preliminary data.</text>
</comment>
<dbReference type="GO" id="GO:0008409">
    <property type="term" value="F:5'-3' exonuclease activity"/>
    <property type="evidence" value="ECO:0007669"/>
    <property type="project" value="InterPro"/>
</dbReference>
<dbReference type="InterPro" id="IPR012337">
    <property type="entry name" value="RNaseH-like_sf"/>
</dbReference>
<accession>A0A9D1KJB4</accession>
<evidence type="ECO:0000256" key="4">
    <source>
        <dbReference type="ARBA" id="ARBA00049957"/>
    </source>
</evidence>
<evidence type="ECO:0000313" key="8">
    <source>
        <dbReference type="Proteomes" id="UP000886758"/>
    </source>
</evidence>
<gene>
    <name evidence="7" type="ORF">IAD46_01595</name>
</gene>
<dbReference type="InterPro" id="IPR020046">
    <property type="entry name" value="5-3_exonucl_a-hlix_arch_N"/>
</dbReference>
<dbReference type="GO" id="GO:0017108">
    <property type="term" value="F:5'-flap endonuclease activity"/>
    <property type="evidence" value="ECO:0007669"/>
    <property type="project" value="InterPro"/>
</dbReference>